<reference evidence="1" key="2">
    <citation type="journal article" date="2022" name="New Phytol.">
        <title>Evolutionary transition to the ectomycorrhizal habit in the genomes of a hyperdiverse lineage of mushroom-forming fungi.</title>
        <authorList>
            <person name="Looney B."/>
            <person name="Miyauchi S."/>
            <person name="Morin E."/>
            <person name="Drula E."/>
            <person name="Courty P.E."/>
            <person name="Kohler A."/>
            <person name="Kuo A."/>
            <person name="LaButti K."/>
            <person name="Pangilinan J."/>
            <person name="Lipzen A."/>
            <person name="Riley R."/>
            <person name="Andreopoulos W."/>
            <person name="He G."/>
            <person name="Johnson J."/>
            <person name="Nolan M."/>
            <person name="Tritt A."/>
            <person name="Barry K.W."/>
            <person name="Grigoriev I.V."/>
            <person name="Nagy L.G."/>
            <person name="Hibbett D."/>
            <person name="Henrissat B."/>
            <person name="Matheny P.B."/>
            <person name="Labbe J."/>
            <person name="Martin F.M."/>
        </authorList>
    </citation>
    <scope>NUCLEOTIDE SEQUENCE</scope>
    <source>
        <strain evidence="1">EC-137</strain>
    </source>
</reference>
<organism evidence="1 2">
    <name type="scientific">Vararia minispora EC-137</name>
    <dbReference type="NCBI Taxonomy" id="1314806"/>
    <lineage>
        <taxon>Eukaryota</taxon>
        <taxon>Fungi</taxon>
        <taxon>Dikarya</taxon>
        <taxon>Basidiomycota</taxon>
        <taxon>Agaricomycotina</taxon>
        <taxon>Agaricomycetes</taxon>
        <taxon>Russulales</taxon>
        <taxon>Lachnocladiaceae</taxon>
        <taxon>Vararia</taxon>
    </lineage>
</organism>
<accession>A0ACB8QUQ9</accession>
<gene>
    <name evidence="1" type="ORF">K488DRAFT_43712</name>
</gene>
<protein>
    <submittedName>
        <fullName evidence="1">RIC1-domain-containing protein</fullName>
    </submittedName>
</protein>
<comment type="caution">
    <text evidence="1">The sequence shown here is derived from an EMBL/GenBank/DDBJ whole genome shotgun (WGS) entry which is preliminary data.</text>
</comment>
<keyword evidence="2" id="KW-1185">Reference proteome</keyword>
<evidence type="ECO:0000313" key="1">
    <source>
        <dbReference type="EMBL" id="KAI0035243.1"/>
    </source>
</evidence>
<reference evidence="1" key="1">
    <citation type="submission" date="2021-02" db="EMBL/GenBank/DDBJ databases">
        <authorList>
            <consortium name="DOE Joint Genome Institute"/>
            <person name="Ahrendt S."/>
            <person name="Looney B.P."/>
            <person name="Miyauchi S."/>
            <person name="Morin E."/>
            <person name="Drula E."/>
            <person name="Courty P.E."/>
            <person name="Chicoki N."/>
            <person name="Fauchery L."/>
            <person name="Kohler A."/>
            <person name="Kuo A."/>
            <person name="Labutti K."/>
            <person name="Pangilinan J."/>
            <person name="Lipzen A."/>
            <person name="Riley R."/>
            <person name="Andreopoulos W."/>
            <person name="He G."/>
            <person name="Johnson J."/>
            <person name="Barry K.W."/>
            <person name="Grigoriev I.V."/>
            <person name="Nagy L."/>
            <person name="Hibbett D."/>
            <person name="Henrissat B."/>
            <person name="Matheny P.B."/>
            <person name="Labbe J."/>
            <person name="Martin F."/>
        </authorList>
    </citation>
    <scope>NUCLEOTIDE SEQUENCE</scope>
    <source>
        <strain evidence="1">EC-137</strain>
    </source>
</reference>
<dbReference type="EMBL" id="MU273487">
    <property type="protein sequence ID" value="KAI0035243.1"/>
    <property type="molecule type" value="Genomic_DNA"/>
</dbReference>
<sequence>MYFPTSVAKQLSAIPALPNAPEEPVIALAPSSRRSLFCVVTRSAVSLWRVRPPVLLGHLRRTKVSIAEHGENKSVSWAPDGTRLVVQTTSPYLVLVLVKLQSDSSAPYDPSPPRNAPFQRAFFPGPGEGHMLQAAVLELEGVVHVDGGLASISPRRSHLLFSTVNPATVQCMPWPTVVRTDGEAESRTPQPPGQGFENWAVDENTFPWLIDSDVHVRSMILARGMDVESWITSDGRAYFVQLAEVPLSKPNPSNADAYVNSPPLEGLSGAQWHGTCIHDVEIPRWVQKRPAPAPGTAPADFELPRRALHVAVNVRFSLVAVGTLSGIVELANFPTSGRPPAAQQLAIPRSYSAAARGAVCSMEWSSDSYVLAVGFERGWAIWSVAGRCLAWSFGYADQVDESRFQDVFMSGVRDLFWALGDFELIMLAHPNVHGPNGQLFAVPFAKSATTTQHTPDNTEYAFLQMEDRVLVYRGADQPDMSVINPESDVWQHIPTKYLATNWPIHYSCISADGRLIAVAGRRGLVHYSATSGRWKVFADEQQEQAFVVRGGLLWFHHVLVAATEVARSWQIRLFSRDLELGSQNVLHRELLTSAVVTMALVDNSLLVYTIDNTLSHFLVVPTDDSIMLHLCGSMSFDGVIAQPSAVRALSWMIPGAQKQLGDPIDDLATATVLMMVGGQLVLLRPRKTGTHEVSYDMQVLANRIEFCWIHLRGVGSLENSLWGFDGQSMRVWLNALSMATNSSDSDASALSDPLEDVKESVNIPLDFYPLSVLMDKGIIIGAEHEIAARSNLPFVTFRHATSSHLFLHHILLSHLSVGRVREAVALAAYYQDLVFFAHALEILLHTVVESEAEASPESEETSVLPAAVEFLDHFDAALDVVVGCARKTEMTRWRRLFDIVGEPRALFEACLGSGRLRTAGSYLLVLQSLEQLQDGNDDVLRLLCKAVGAKDWQFCKELLRFLHSIDGSGNALREALSQPFMQVTNGVDLEVH</sequence>
<name>A0ACB8QUQ9_9AGAM</name>
<dbReference type="Proteomes" id="UP000814128">
    <property type="component" value="Unassembled WGS sequence"/>
</dbReference>
<proteinExistence type="predicted"/>
<evidence type="ECO:0000313" key="2">
    <source>
        <dbReference type="Proteomes" id="UP000814128"/>
    </source>
</evidence>